<dbReference type="RefSeq" id="WP_254569262.1">
    <property type="nucleotide sequence ID" value="NZ_CP098502.1"/>
</dbReference>
<accession>A0ABY5DL49</accession>
<sequence length="122" mass="13260">MAQTKRKRKTKHRGNAAGMIETRGRTGRPLSAAEKSADAKAKVKAARLDRLNQPPTWRSSANRAAIATLIFAALAATLLHQSIGGALAISAVVFVMYIPIGYYTDMFLYRSRQKKAAGKAKD</sequence>
<evidence type="ECO:0000256" key="2">
    <source>
        <dbReference type="SAM" id="Phobius"/>
    </source>
</evidence>
<evidence type="ECO:0000313" key="4">
    <source>
        <dbReference type="Proteomes" id="UP001056035"/>
    </source>
</evidence>
<organism evidence="3 4">
    <name type="scientific">Paraconexibacter antarcticus</name>
    <dbReference type="NCBI Taxonomy" id="2949664"/>
    <lineage>
        <taxon>Bacteria</taxon>
        <taxon>Bacillati</taxon>
        <taxon>Actinomycetota</taxon>
        <taxon>Thermoleophilia</taxon>
        <taxon>Solirubrobacterales</taxon>
        <taxon>Paraconexibacteraceae</taxon>
        <taxon>Paraconexibacter</taxon>
    </lineage>
</organism>
<proteinExistence type="predicted"/>
<feature type="transmembrane region" description="Helical" evidence="2">
    <location>
        <begin position="85"/>
        <end position="104"/>
    </location>
</feature>
<feature type="compositionally biased region" description="Basic residues" evidence="1">
    <location>
        <begin position="1"/>
        <end position="14"/>
    </location>
</feature>
<dbReference type="EMBL" id="CP098502">
    <property type="protein sequence ID" value="UTI62525.1"/>
    <property type="molecule type" value="Genomic_DNA"/>
</dbReference>
<protein>
    <submittedName>
        <fullName evidence="3">Uncharacterized protein</fullName>
    </submittedName>
</protein>
<reference evidence="3 4" key="1">
    <citation type="submission" date="2022-06" db="EMBL/GenBank/DDBJ databases">
        <title>Paraconexibacter antarcticus.</title>
        <authorList>
            <person name="Kim C.S."/>
        </authorList>
    </citation>
    <scope>NUCLEOTIDE SEQUENCE [LARGE SCALE GENOMIC DNA]</scope>
    <source>
        <strain evidence="3 4">02-257</strain>
    </source>
</reference>
<feature type="region of interest" description="Disordered" evidence="1">
    <location>
        <begin position="1"/>
        <end position="36"/>
    </location>
</feature>
<evidence type="ECO:0000313" key="3">
    <source>
        <dbReference type="EMBL" id="UTI62525.1"/>
    </source>
</evidence>
<evidence type="ECO:0000256" key="1">
    <source>
        <dbReference type="SAM" id="MobiDB-lite"/>
    </source>
</evidence>
<keyword evidence="2" id="KW-0472">Membrane</keyword>
<keyword evidence="4" id="KW-1185">Reference proteome</keyword>
<keyword evidence="2" id="KW-0812">Transmembrane</keyword>
<feature type="transmembrane region" description="Helical" evidence="2">
    <location>
        <begin position="60"/>
        <end position="79"/>
    </location>
</feature>
<gene>
    <name evidence="3" type="ORF">NBH00_14260</name>
</gene>
<dbReference type="Proteomes" id="UP001056035">
    <property type="component" value="Chromosome"/>
</dbReference>
<keyword evidence="2" id="KW-1133">Transmembrane helix</keyword>
<name>A0ABY5DL49_9ACTN</name>